<reference evidence="2" key="1">
    <citation type="submission" date="2018-02" db="EMBL/GenBank/DDBJ databases">
        <title>Rhizophora mucronata_Transcriptome.</title>
        <authorList>
            <person name="Meera S.P."/>
            <person name="Sreeshan A."/>
            <person name="Augustine A."/>
        </authorList>
    </citation>
    <scope>NUCLEOTIDE SEQUENCE</scope>
    <source>
        <tissue evidence="2">Leaf</tissue>
    </source>
</reference>
<evidence type="ECO:0000256" key="1">
    <source>
        <dbReference type="SAM" id="SignalP"/>
    </source>
</evidence>
<evidence type="ECO:0000313" key="2">
    <source>
        <dbReference type="EMBL" id="MBW82512.1"/>
    </source>
</evidence>
<accession>A0A2P2IMQ1</accession>
<sequence length="38" mass="4431">MSILYCFSLTVNLLLFLSSISNVWNEHSERNICYSAYV</sequence>
<name>A0A2P2IMQ1_RHIMU</name>
<organism evidence="2">
    <name type="scientific">Rhizophora mucronata</name>
    <name type="common">Asiatic mangrove</name>
    <dbReference type="NCBI Taxonomy" id="61149"/>
    <lineage>
        <taxon>Eukaryota</taxon>
        <taxon>Viridiplantae</taxon>
        <taxon>Streptophyta</taxon>
        <taxon>Embryophyta</taxon>
        <taxon>Tracheophyta</taxon>
        <taxon>Spermatophyta</taxon>
        <taxon>Magnoliopsida</taxon>
        <taxon>eudicotyledons</taxon>
        <taxon>Gunneridae</taxon>
        <taxon>Pentapetalae</taxon>
        <taxon>rosids</taxon>
        <taxon>fabids</taxon>
        <taxon>Malpighiales</taxon>
        <taxon>Rhizophoraceae</taxon>
        <taxon>Rhizophora</taxon>
    </lineage>
</organism>
<feature type="signal peptide" evidence="1">
    <location>
        <begin position="1"/>
        <end position="25"/>
    </location>
</feature>
<keyword evidence="1" id="KW-0732">Signal</keyword>
<protein>
    <submittedName>
        <fullName evidence="2">Uncharacterized protein</fullName>
    </submittedName>
</protein>
<proteinExistence type="predicted"/>
<dbReference type="EMBL" id="GGEC01002029">
    <property type="protein sequence ID" value="MBW82512.1"/>
    <property type="molecule type" value="Transcribed_RNA"/>
</dbReference>
<dbReference type="AlphaFoldDB" id="A0A2P2IMQ1"/>
<feature type="chain" id="PRO_5015114308" evidence="1">
    <location>
        <begin position="26"/>
        <end position="38"/>
    </location>
</feature>